<dbReference type="Proteomes" id="UP000187191">
    <property type="component" value="Chromosome"/>
</dbReference>
<evidence type="ECO:0000313" key="2">
    <source>
        <dbReference type="EMBL" id="APY90111.1"/>
    </source>
</evidence>
<feature type="compositionally biased region" description="Low complexity" evidence="1">
    <location>
        <begin position="60"/>
        <end position="75"/>
    </location>
</feature>
<dbReference type="EMBL" id="CP015588">
    <property type="protein sequence ID" value="APY90111.1"/>
    <property type="molecule type" value="Genomic_DNA"/>
</dbReference>
<gene>
    <name evidence="2" type="ORF">A7J05_34565</name>
</gene>
<name>A0ABN4VRC1_9ACTN</name>
<sequence length="89" mass="9228">MTVCSVRSPSARVERHNAGMLGRVTAMTAAASTPARGRKTSRSVADSPAMRSISHPSVSRPVTATATPRTTGTAVCHSADQAGVERRVP</sequence>
<protein>
    <submittedName>
        <fullName evidence="2">Uncharacterized protein</fullName>
    </submittedName>
</protein>
<feature type="region of interest" description="Disordered" evidence="1">
    <location>
        <begin position="30"/>
        <end position="89"/>
    </location>
</feature>
<evidence type="ECO:0000313" key="3">
    <source>
        <dbReference type="Proteomes" id="UP000187191"/>
    </source>
</evidence>
<organism evidence="2 3">
    <name type="scientific">Streptomyces alfalfae</name>
    <dbReference type="NCBI Taxonomy" id="1642299"/>
    <lineage>
        <taxon>Bacteria</taxon>
        <taxon>Bacillati</taxon>
        <taxon>Actinomycetota</taxon>
        <taxon>Actinomycetes</taxon>
        <taxon>Kitasatosporales</taxon>
        <taxon>Streptomycetaceae</taxon>
        <taxon>Streptomyces</taxon>
    </lineage>
</organism>
<evidence type="ECO:0000256" key="1">
    <source>
        <dbReference type="SAM" id="MobiDB-lite"/>
    </source>
</evidence>
<proteinExistence type="predicted"/>
<reference evidence="2 3" key="1">
    <citation type="submission" date="2016-05" db="EMBL/GenBank/DDBJ databases">
        <authorList>
            <person name="Gu J."/>
        </authorList>
    </citation>
    <scope>NUCLEOTIDE SEQUENCE [LARGE SCALE GENOMIC DNA]</scope>
    <source>
        <strain evidence="2 3">ACCC40021</strain>
    </source>
</reference>
<accession>A0ABN4VRC1</accession>
<keyword evidence="3" id="KW-1185">Reference proteome</keyword>